<dbReference type="Pfam" id="PF00071">
    <property type="entry name" value="Ras"/>
    <property type="match status" value="1"/>
</dbReference>
<dbReference type="FunFam" id="3.40.50.300:FF:001447">
    <property type="entry name" value="Ras-related protein Rab-1B"/>
    <property type="match status" value="1"/>
</dbReference>
<dbReference type="Gene3D" id="3.40.50.300">
    <property type="entry name" value="P-loop containing nucleotide triphosphate hydrolases"/>
    <property type="match status" value="1"/>
</dbReference>
<dbReference type="SMART" id="SM00173">
    <property type="entry name" value="RAS"/>
    <property type="match status" value="1"/>
</dbReference>
<dbReference type="SUPFAM" id="SSF52540">
    <property type="entry name" value="P-loop containing nucleoside triphosphate hydrolases"/>
    <property type="match status" value="1"/>
</dbReference>
<feature type="non-terminal residue" evidence="3">
    <location>
        <position position="1"/>
    </location>
</feature>
<feature type="non-terminal residue" evidence="3">
    <location>
        <position position="177"/>
    </location>
</feature>
<accession>A0A146KI38</accession>
<dbReference type="PANTHER" id="PTHR47977">
    <property type="entry name" value="RAS-RELATED PROTEIN RAB"/>
    <property type="match status" value="1"/>
</dbReference>
<organism evidence="3">
    <name type="scientific">Trepomonas sp. PC1</name>
    <dbReference type="NCBI Taxonomy" id="1076344"/>
    <lineage>
        <taxon>Eukaryota</taxon>
        <taxon>Metamonada</taxon>
        <taxon>Diplomonadida</taxon>
        <taxon>Hexamitidae</taxon>
        <taxon>Hexamitinae</taxon>
        <taxon>Trepomonas</taxon>
    </lineage>
</organism>
<sequence>GKSSLIMRYINGTFQESMTATVGAAHQQKTISLYDQQVTLQIWDTAGQERYSNLAAMYYRQAQAVMLVWDATKPETLAKAGQWITTMNQEIDIKNLVIVLVANKIDVIRSQTDVQFKMEEFMRKFPMVKAQFEVSAKAGTNVVAAYTYVAQQLQEKFGQVQKQSNAIDLNQKSPVAK</sequence>
<dbReference type="PROSITE" id="PS51421">
    <property type="entry name" value="RAS"/>
    <property type="match status" value="1"/>
</dbReference>
<dbReference type="AlphaFoldDB" id="A0A146KI38"/>
<dbReference type="EMBL" id="GDID01000216">
    <property type="protein sequence ID" value="JAP96390.1"/>
    <property type="molecule type" value="Transcribed_RNA"/>
</dbReference>
<gene>
    <name evidence="3" type="ORF">TPC1_10292</name>
</gene>
<dbReference type="InterPro" id="IPR001806">
    <property type="entry name" value="Small_GTPase"/>
</dbReference>
<dbReference type="InterPro" id="IPR005225">
    <property type="entry name" value="Small_GTP-bd"/>
</dbReference>
<dbReference type="CDD" id="cd00154">
    <property type="entry name" value="Rab"/>
    <property type="match status" value="1"/>
</dbReference>
<keyword evidence="2" id="KW-0342">GTP-binding</keyword>
<dbReference type="GO" id="GO:0005525">
    <property type="term" value="F:GTP binding"/>
    <property type="evidence" value="ECO:0007669"/>
    <property type="project" value="UniProtKB-KW"/>
</dbReference>
<dbReference type="SMART" id="SM00175">
    <property type="entry name" value="RAB"/>
    <property type="match status" value="1"/>
</dbReference>
<reference evidence="3" key="1">
    <citation type="submission" date="2015-07" db="EMBL/GenBank/DDBJ databases">
        <title>Adaptation to a free-living lifestyle via gene acquisitions in the diplomonad Trepomonas sp. PC1.</title>
        <authorList>
            <person name="Xu F."/>
            <person name="Jerlstrom-Hultqvist J."/>
            <person name="Kolisko M."/>
            <person name="Simpson A.G.B."/>
            <person name="Roger A.J."/>
            <person name="Svard S.G."/>
            <person name="Andersson J.O."/>
        </authorList>
    </citation>
    <scope>NUCLEOTIDE SEQUENCE</scope>
    <source>
        <strain evidence="3">PC1</strain>
    </source>
</reference>
<dbReference type="InterPro" id="IPR050227">
    <property type="entry name" value="Rab"/>
</dbReference>
<keyword evidence="1" id="KW-0547">Nucleotide-binding</keyword>
<dbReference type="SMART" id="SM00176">
    <property type="entry name" value="RAN"/>
    <property type="match status" value="1"/>
</dbReference>
<evidence type="ECO:0000256" key="2">
    <source>
        <dbReference type="ARBA" id="ARBA00023134"/>
    </source>
</evidence>
<name>A0A146KI38_9EUKA</name>
<proteinExistence type="predicted"/>
<dbReference type="PRINTS" id="PR00449">
    <property type="entry name" value="RASTRNSFRMNG"/>
</dbReference>
<dbReference type="InterPro" id="IPR027417">
    <property type="entry name" value="P-loop_NTPase"/>
</dbReference>
<protein>
    <submittedName>
        <fullName evidence="3">Rab-like protein</fullName>
    </submittedName>
</protein>
<evidence type="ECO:0000256" key="1">
    <source>
        <dbReference type="ARBA" id="ARBA00022741"/>
    </source>
</evidence>
<dbReference type="PROSITE" id="PS51419">
    <property type="entry name" value="RAB"/>
    <property type="match status" value="1"/>
</dbReference>
<dbReference type="GO" id="GO:0003924">
    <property type="term" value="F:GTPase activity"/>
    <property type="evidence" value="ECO:0007669"/>
    <property type="project" value="InterPro"/>
</dbReference>
<dbReference type="PROSITE" id="PS51417">
    <property type="entry name" value="ARF"/>
    <property type="match status" value="1"/>
</dbReference>
<dbReference type="SMART" id="SM00174">
    <property type="entry name" value="RHO"/>
    <property type="match status" value="1"/>
</dbReference>
<evidence type="ECO:0000313" key="3">
    <source>
        <dbReference type="EMBL" id="JAP96390.1"/>
    </source>
</evidence>
<dbReference type="NCBIfam" id="TIGR00231">
    <property type="entry name" value="small_GTP"/>
    <property type="match status" value="1"/>
</dbReference>